<dbReference type="Proteomes" id="UP000789342">
    <property type="component" value="Unassembled WGS sequence"/>
</dbReference>
<evidence type="ECO:0000313" key="2">
    <source>
        <dbReference type="EMBL" id="CAG8483386.1"/>
    </source>
</evidence>
<protein>
    <submittedName>
        <fullName evidence="2">17735_t:CDS:1</fullName>
    </submittedName>
</protein>
<dbReference type="SUPFAM" id="SSF81383">
    <property type="entry name" value="F-box domain"/>
    <property type="match status" value="1"/>
</dbReference>
<dbReference type="InterPro" id="IPR036047">
    <property type="entry name" value="F-box-like_dom_sf"/>
</dbReference>
<evidence type="ECO:0000259" key="1">
    <source>
        <dbReference type="Pfam" id="PF00646"/>
    </source>
</evidence>
<keyword evidence="3" id="KW-1185">Reference proteome</keyword>
<dbReference type="InterPro" id="IPR001810">
    <property type="entry name" value="F-box_dom"/>
</dbReference>
<gene>
    <name evidence="2" type="ORF">AMORRO_LOCUS2417</name>
</gene>
<sequence>MFELSHEALLEVMAYLPTRELCRFMVLSKYFNQRIREIIIDRFTEVFSNQRKRLLVYMSRYDLLELSETHYAFDFTFKSLSGETLISTFFVDSTQPKGTIGPKRVNLEGLILCGGGVWRQRPVNNSIQYLGWGVDSEEKEARIYIYDCHSRKPYTKACYVTHGRLITPVDGCISTKGWWSAPLRSKNKRLTSTAGFVGRNRASDKVSGIPYVMGKLKTITIKAELLLVACEEQHADKSKSGVKYLLMEGGEECLRQKKNCVIC</sequence>
<dbReference type="Pfam" id="PF00646">
    <property type="entry name" value="F-box"/>
    <property type="match status" value="1"/>
</dbReference>
<dbReference type="EMBL" id="CAJVPV010001019">
    <property type="protein sequence ID" value="CAG8483386.1"/>
    <property type="molecule type" value="Genomic_DNA"/>
</dbReference>
<dbReference type="AlphaFoldDB" id="A0A9N8Z9M7"/>
<accession>A0A9N8Z9M7</accession>
<dbReference type="OrthoDB" id="2325560at2759"/>
<dbReference type="CDD" id="cd09917">
    <property type="entry name" value="F-box_SF"/>
    <property type="match status" value="1"/>
</dbReference>
<comment type="caution">
    <text evidence="2">The sequence shown here is derived from an EMBL/GenBank/DDBJ whole genome shotgun (WGS) entry which is preliminary data.</text>
</comment>
<reference evidence="2" key="1">
    <citation type="submission" date="2021-06" db="EMBL/GenBank/DDBJ databases">
        <authorList>
            <person name="Kallberg Y."/>
            <person name="Tangrot J."/>
            <person name="Rosling A."/>
        </authorList>
    </citation>
    <scope>NUCLEOTIDE SEQUENCE</scope>
    <source>
        <strain evidence="2">CL551</strain>
    </source>
</reference>
<organism evidence="2 3">
    <name type="scientific">Acaulospora morrowiae</name>
    <dbReference type="NCBI Taxonomy" id="94023"/>
    <lineage>
        <taxon>Eukaryota</taxon>
        <taxon>Fungi</taxon>
        <taxon>Fungi incertae sedis</taxon>
        <taxon>Mucoromycota</taxon>
        <taxon>Glomeromycotina</taxon>
        <taxon>Glomeromycetes</taxon>
        <taxon>Diversisporales</taxon>
        <taxon>Acaulosporaceae</taxon>
        <taxon>Acaulospora</taxon>
    </lineage>
</organism>
<name>A0A9N8Z9M7_9GLOM</name>
<feature type="domain" description="F-box" evidence="1">
    <location>
        <begin position="3"/>
        <end position="37"/>
    </location>
</feature>
<proteinExistence type="predicted"/>
<evidence type="ECO:0000313" key="3">
    <source>
        <dbReference type="Proteomes" id="UP000789342"/>
    </source>
</evidence>